<dbReference type="InterPro" id="IPR037143">
    <property type="entry name" value="4-PPantetheinyl_Trfase_dom_sf"/>
</dbReference>
<feature type="domain" description="Ketosynthase family 3 (KS3)" evidence="5">
    <location>
        <begin position="24"/>
        <end position="519"/>
    </location>
</feature>
<feature type="region of interest" description="Disordered" evidence="4">
    <location>
        <begin position="1035"/>
        <end position="1145"/>
    </location>
</feature>
<feature type="compositionally biased region" description="Basic and acidic residues" evidence="4">
    <location>
        <begin position="69"/>
        <end position="84"/>
    </location>
</feature>
<dbReference type="KEGG" id="fra:Francci3_0927"/>
<dbReference type="PROSITE" id="PS00606">
    <property type="entry name" value="KS3_1"/>
    <property type="match status" value="1"/>
</dbReference>
<dbReference type="InterPro" id="IPR016039">
    <property type="entry name" value="Thiolase-like"/>
</dbReference>
<sequence length="1740" mass="182168">MPEPGAGPGGRSASGSRSASGGGAPPIALVGMAALFPGAGDLGTFWGNIVGGVDAIREVSPERFDVDDYFRPDLFRPDPPRGDRPGAGPGGVGRPGGVGSPGGASDAFYCRRGGFVEEFASFDPAAFGIMPLAVDWAEPDQLLSLRLAAEAITDAGGPERLGDAERVGVVLGRGGYVGPGVAKLEQRVRTSRQIVTTLREILPDLPAEAVERVREAFVAQLGPQRPEASIGLVPNLAASRIANRLDLRGPAYTVDGACASSLIAVDMAMRDLGSGRTDAMIVGGAHIVHEASFWSVFTLLRALSPSEIIRPFDRRADGILIGEGVGMVVLKRLADAERDGDRIYAVLRGSGTSSDGRSASLMAPAVEGQTLAVRRAWADAGLDPTAPGAIGLVEAHGTATPTGDAVELATLSRIFGTASGGPAGPGRADIGIGSVKSMIGHAMPAAGAAALIKTALALHHRVLPPTLHCDEPHPAFVGSRFAPVRAVVEWDAPAGGGPRRAGVNAFGFGGINAHLVLEEAPAPAAVTAARTFAAPAVTTVDRAADPDVGPDVEPVLLFAGADAADLLAQLDVPDAELLARDDAATPPTGGPWRLALVAPTARRLALARTVVERGTPWRGRNDLWFTPAGMFAPARAGGDSPAQTAFLFCGLEDKFTPRIDDVCEHFGLTKPTLDDTGMLGRHGVASVEVGRILDVALRRLGIIPDLVGGHSIGEWNAMISCGLITDEYTDDFLAGFDPTALEVPGVVFGALGCGAQRATEVIAGLDEVVVSHDNCPHQSIICGREDSVRTTLDRLRRDGVLGQILPFRSGFHSPFLEPYLDPMRARLARTTFVEASVPIWSATTVAPYPSDHDAIRALALRHLVEPVRFRQLVERLRERGVRAFIQVGVGSVAGFVDDTLPGNDHLSLVTNTVKRPGLDQLRRVAAAMWAEGAAPRMDLLPCRSRPAPAVPPLPRAANGPHRVGAPVRLSLGTPLIRLGGGAGDLLNPGSADRTHRNPPAWAEGDVPTHPVIAELRAALAEADAVMSTVVDRWSHGATPARVPPPGSGGRAIPGDAIPGGVRSGGVRSGGVRGGARFRADDAPRGGGTSGGAGGNGDAGSTGVPPRRGASAADGGAAGRGTGADRTSAVGWVPVPRDSPEPGPRMFRRRLSLASMPHIVDHCFYRQPPGWADISDLFPVVPMTEVLELMIGEAAALLPGRVPVGVRDVRALRWLAIEPAVEVSIALAPAGPDAVRVTVDGYARGTVLFAADHLPPPESTAITADLSVGRTGPTLPVERPPRHRGRDLYGARFLFHGPGYQGIHRIEAIAPTGIRGRLRVPSASGALLDNVGQLFGYWAMEHLSDDSLLLPQSLADVQFHGPAPVEGDLVDCVVRIRQVAERTVTADMEVRRADGRVWAVITGWTDRRFANDDVLWAMVRAPELNTVAQPSGEGWVVAVDRWPDAASRELIVRHYADAAERARLAALNPRAARGRLLGRIAAQDAVRRWLWERGAGPVWGIEVGIRNDDVGAPVITSLPARPGVPAFDPPGVSLAHKPELAVALVAADGEVGIDLERIVSRAAGVEKAALAPTELRLLDRVAGTDPHRRAVWFTRLWAAKEAAAKADGTGLAGRPRRFVVDGPHPFPGKAHSPGRDGLASSPVGGTPPDLVRVTVYGDGPDGSVPERTRWVALRTVDAAGRIQPEPTGPAPREGGVSPSRRQDAVGDDVSTGRVDIATVSYVVAWTSPEVEAHGLQSQKEC</sequence>
<dbReference type="InterPro" id="IPR050091">
    <property type="entry name" value="PKS_NRPS_Biosynth_Enz"/>
</dbReference>
<dbReference type="Gene3D" id="3.90.470.20">
    <property type="entry name" value="4'-phosphopantetheinyl transferase domain"/>
    <property type="match status" value="1"/>
</dbReference>
<dbReference type="CDD" id="cd00833">
    <property type="entry name" value="PKS"/>
    <property type="match status" value="1"/>
</dbReference>
<dbReference type="Pfam" id="PF01648">
    <property type="entry name" value="ACPS"/>
    <property type="match status" value="1"/>
</dbReference>
<keyword evidence="7" id="KW-1185">Reference proteome</keyword>
<organism evidence="6 7">
    <name type="scientific">Frankia casuarinae (strain DSM 45818 / CECT 9043 / HFP020203 / CcI3)</name>
    <dbReference type="NCBI Taxonomy" id="106370"/>
    <lineage>
        <taxon>Bacteria</taxon>
        <taxon>Bacillati</taxon>
        <taxon>Actinomycetota</taxon>
        <taxon>Actinomycetes</taxon>
        <taxon>Frankiales</taxon>
        <taxon>Frankiaceae</taxon>
        <taxon>Frankia</taxon>
    </lineage>
</organism>
<dbReference type="eggNOG" id="COG3321">
    <property type="taxonomic scope" value="Bacteria"/>
</dbReference>
<evidence type="ECO:0000259" key="5">
    <source>
        <dbReference type="PROSITE" id="PS52004"/>
    </source>
</evidence>
<dbReference type="InterPro" id="IPR014043">
    <property type="entry name" value="Acyl_transferase_dom"/>
</dbReference>
<dbReference type="InterPro" id="IPR014031">
    <property type="entry name" value="Ketoacyl_synth_C"/>
</dbReference>
<dbReference type="Gene3D" id="3.40.47.10">
    <property type="match status" value="1"/>
</dbReference>
<dbReference type="Pfam" id="PF02801">
    <property type="entry name" value="Ketoacyl-synt_C"/>
    <property type="match status" value="1"/>
</dbReference>
<gene>
    <name evidence="6" type="ordered locus">Francci3_0927</name>
</gene>
<dbReference type="PROSITE" id="PS52004">
    <property type="entry name" value="KS3_2"/>
    <property type="match status" value="1"/>
</dbReference>
<evidence type="ECO:0000256" key="2">
    <source>
        <dbReference type="ARBA" id="ARBA00022553"/>
    </source>
</evidence>
<evidence type="ECO:0000313" key="7">
    <source>
        <dbReference type="Proteomes" id="UP000001937"/>
    </source>
</evidence>
<dbReference type="PANTHER" id="PTHR43775">
    <property type="entry name" value="FATTY ACID SYNTHASE"/>
    <property type="match status" value="1"/>
</dbReference>
<protein>
    <submittedName>
        <fullName evidence="6">Beta-ketoacyl synthase</fullName>
    </submittedName>
</protein>
<feature type="compositionally biased region" description="Gly residues" evidence="4">
    <location>
        <begin position="1"/>
        <end position="12"/>
    </location>
</feature>
<dbReference type="InterPro" id="IPR016035">
    <property type="entry name" value="Acyl_Trfase/lysoPLipase"/>
</dbReference>
<dbReference type="Pfam" id="PF00698">
    <property type="entry name" value="Acyl_transf_1"/>
    <property type="match status" value="1"/>
</dbReference>
<evidence type="ECO:0000256" key="4">
    <source>
        <dbReference type="SAM" id="MobiDB-lite"/>
    </source>
</evidence>
<dbReference type="GO" id="GO:0005737">
    <property type="term" value="C:cytoplasm"/>
    <property type="evidence" value="ECO:0007669"/>
    <property type="project" value="TreeGrafter"/>
</dbReference>
<dbReference type="InterPro" id="IPR008278">
    <property type="entry name" value="4-PPantetheinyl_Trfase_dom"/>
</dbReference>
<keyword evidence="3" id="KW-0808">Transferase</keyword>
<evidence type="ECO:0000313" key="6">
    <source>
        <dbReference type="EMBL" id="ABD10311.1"/>
    </source>
</evidence>
<feature type="region of interest" description="Disordered" evidence="4">
    <location>
        <begin position="1604"/>
        <end position="1649"/>
    </location>
</feature>
<evidence type="ECO:0000256" key="1">
    <source>
        <dbReference type="ARBA" id="ARBA00022450"/>
    </source>
</evidence>
<name>Q2JEI1_FRACC</name>
<dbReference type="SMART" id="SM00827">
    <property type="entry name" value="PKS_AT"/>
    <property type="match status" value="1"/>
</dbReference>
<proteinExistence type="predicted"/>
<dbReference type="STRING" id="106370.Francci3_0927"/>
<feature type="region of interest" description="Disordered" evidence="4">
    <location>
        <begin position="69"/>
        <end position="99"/>
    </location>
</feature>
<dbReference type="PANTHER" id="PTHR43775:SF37">
    <property type="entry name" value="SI:DKEY-61P9.11"/>
    <property type="match status" value="1"/>
</dbReference>
<dbReference type="GO" id="GO:0008897">
    <property type="term" value="F:holo-[acyl-carrier-protein] synthase activity"/>
    <property type="evidence" value="ECO:0007669"/>
    <property type="project" value="InterPro"/>
</dbReference>
<dbReference type="EMBL" id="CP000249">
    <property type="protein sequence ID" value="ABD10311.1"/>
    <property type="molecule type" value="Genomic_DNA"/>
</dbReference>
<feature type="compositionally biased region" description="Gly residues" evidence="4">
    <location>
        <begin position="1084"/>
        <end position="1099"/>
    </location>
</feature>
<reference evidence="6 7" key="1">
    <citation type="journal article" date="2007" name="Genome Res.">
        <title>Genome characteristics of facultatively symbiotic Frankia sp. strains reflect host range and host plant biogeography.</title>
        <authorList>
            <person name="Normand P."/>
            <person name="Lapierre P."/>
            <person name="Tisa L.S."/>
            <person name="Gogarten J.P."/>
            <person name="Alloisio N."/>
            <person name="Bagnarol E."/>
            <person name="Bassi C.A."/>
            <person name="Berry A.M."/>
            <person name="Bickhart D.M."/>
            <person name="Choisne N."/>
            <person name="Couloux A."/>
            <person name="Cournoyer B."/>
            <person name="Cruveiller S."/>
            <person name="Daubin V."/>
            <person name="Demange N."/>
            <person name="Francino M.P."/>
            <person name="Goltsman E."/>
            <person name="Huang Y."/>
            <person name="Kopp O.R."/>
            <person name="Labarre L."/>
            <person name="Lapidus A."/>
            <person name="Lavire C."/>
            <person name="Marechal J."/>
            <person name="Martinez M."/>
            <person name="Mastronunzio J.E."/>
            <person name="Mullin B.C."/>
            <person name="Niemann J."/>
            <person name="Pujic P."/>
            <person name="Rawnsley T."/>
            <person name="Rouy Z."/>
            <person name="Schenowitz C."/>
            <person name="Sellstedt A."/>
            <person name="Tavares F."/>
            <person name="Tomkins J.P."/>
            <person name="Vallenet D."/>
            <person name="Valverde C."/>
            <person name="Wall L.G."/>
            <person name="Wang Y."/>
            <person name="Medigue C."/>
            <person name="Benson D.R."/>
        </authorList>
    </citation>
    <scope>NUCLEOTIDE SEQUENCE [LARGE SCALE GENOMIC DNA]</scope>
    <source>
        <strain evidence="7">DSM 45818 / CECT 9043 / CcI3</strain>
    </source>
</reference>
<dbReference type="GO" id="GO:0004315">
    <property type="term" value="F:3-oxoacyl-[acyl-carrier-protein] synthase activity"/>
    <property type="evidence" value="ECO:0007669"/>
    <property type="project" value="InterPro"/>
</dbReference>
<feature type="compositionally biased region" description="Gly residues" evidence="4">
    <location>
        <begin position="85"/>
        <end position="99"/>
    </location>
</feature>
<feature type="compositionally biased region" description="Low complexity" evidence="4">
    <location>
        <begin position="1100"/>
        <end position="1114"/>
    </location>
</feature>
<dbReference type="InterPro" id="IPR018201">
    <property type="entry name" value="Ketoacyl_synth_AS"/>
</dbReference>
<dbReference type="InterPro" id="IPR049551">
    <property type="entry name" value="PKS_DH_C"/>
</dbReference>
<dbReference type="InterPro" id="IPR001227">
    <property type="entry name" value="Ac_transferase_dom_sf"/>
</dbReference>
<dbReference type="GO" id="GO:0004312">
    <property type="term" value="F:fatty acid synthase activity"/>
    <property type="evidence" value="ECO:0007669"/>
    <property type="project" value="TreeGrafter"/>
</dbReference>
<dbReference type="SUPFAM" id="SSF56214">
    <property type="entry name" value="4'-phosphopantetheinyl transferase"/>
    <property type="match status" value="2"/>
</dbReference>
<keyword evidence="2" id="KW-0597">Phosphoprotein</keyword>
<evidence type="ECO:0000256" key="3">
    <source>
        <dbReference type="ARBA" id="ARBA00022679"/>
    </source>
</evidence>
<dbReference type="GO" id="GO:0071770">
    <property type="term" value="P:DIM/DIP cell wall layer assembly"/>
    <property type="evidence" value="ECO:0007669"/>
    <property type="project" value="TreeGrafter"/>
</dbReference>
<feature type="compositionally biased region" description="Gly residues" evidence="4">
    <location>
        <begin position="1061"/>
        <end position="1073"/>
    </location>
</feature>
<dbReference type="HOGENOM" id="CLU_000022_31_5_11"/>
<dbReference type="Gene3D" id="3.40.366.10">
    <property type="entry name" value="Malonyl-Coenzyme A Acyl Carrier Protein, domain 2"/>
    <property type="match status" value="1"/>
</dbReference>
<feature type="region of interest" description="Disordered" evidence="4">
    <location>
        <begin position="1676"/>
        <end position="1710"/>
    </location>
</feature>
<dbReference type="Pfam" id="PF14765">
    <property type="entry name" value="PS-DH"/>
    <property type="match status" value="1"/>
</dbReference>
<accession>Q2JEI1</accession>
<dbReference type="OrthoDB" id="9778690at2"/>
<dbReference type="RefSeq" id="WP_011435379.1">
    <property type="nucleotide sequence ID" value="NC_007777.1"/>
</dbReference>
<dbReference type="GO" id="GO:0006633">
    <property type="term" value="P:fatty acid biosynthetic process"/>
    <property type="evidence" value="ECO:0007669"/>
    <property type="project" value="InterPro"/>
</dbReference>
<dbReference type="InterPro" id="IPR042104">
    <property type="entry name" value="PKS_dehydratase_sf"/>
</dbReference>
<dbReference type="Gene3D" id="3.10.129.110">
    <property type="entry name" value="Polyketide synthase dehydratase"/>
    <property type="match status" value="1"/>
</dbReference>
<dbReference type="InterPro" id="IPR014030">
    <property type="entry name" value="Ketoacyl_synth_N"/>
</dbReference>
<dbReference type="GO" id="GO:0000287">
    <property type="term" value="F:magnesium ion binding"/>
    <property type="evidence" value="ECO:0007669"/>
    <property type="project" value="InterPro"/>
</dbReference>
<dbReference type="PhylomeDB" id="Q2JEI1"/>
<dbReference type="Pfam" id="PF00109">
    <property type="entry name" value="ketoacyl-synt"/>
    <property type="match status" value="2"/>
</dbReference>
<dbReference type="Proteomes" id="UP000001937">
    <property type="component" value="Chromosome"/>
</dbReference>
<dbReference type="GO" id="GO:0005886">
    <property type="term" value="C:plasma membrane"/>
    <property type="evidence" value="ECO:0007669"/>
    <property type="project" value="TreeGrafter"/>
</dbReference>
<dbReference type="SMART" id="SM00825">
    <property type="entry name" value="PKS_KS"/>
    <property type="match status" value="1"/>
</dbReference>
<keyword evidence="1" id="KW-0596">Phosphopantetheine</keyword>
<dbReference type="SUPFAM" id="SSF53901">
    <property type="entry name" value="Thiolase-like"/>
    <property type="match status" value="1"/>
</dbReference>
<dbReference type="SUPFAM" id="SSF52151">
    <property type="entry name" value="FabD/lysophospholipase-like"/>
    <property type="match status" value="1"/>
</dbReference>
<dbReference type="InterPro" id="IPR020841">
    <property type="entry name" value="PKS_Beta-ketoAc_synthase_dom"/>
</dbReference>
<feature type="region of interest" description="Disordered" evidence="4">
    <location>
        <begin position="1"/>
        <end position="22"/>
    </location>
</feature>